<keyword evidence="5 11" id="KW-0808">Transferase</keyword>
<dbReference type="PANTHER" id="PTHR30576">
    <property type="entry name" value="COLANIC BIOSYNTHESIS UDP-GLUCOSE LIPID CARRIER TRANSFERASE"/>
    <property type="match status" value="1"/>
</dbReference>
<feature type="transmembrane region" description="Helical" evidence="9">
    <location>
        <begin position="280"/>
        <end position="301"/>
    </location>
</feature>
<dbReference type="PANTHER" id="PTHR30576:SF4">
    <property type="entry name" value="UNDECAPRENYL-PHOSPHATE GALACTOSE PHOSPHOTRANSFERASE"/>
    <property type="match status" value="1"/>
</dbReference>
<feature type="transmembrane region" description="Helical" evidence="9">
    <location>
        <begin position="73"/>
        <end position="93"/>
    </location>
</feature>
<accession>A0A540VFV7</accession>
<feature type="transmembrane region" description="Helical" evidence="9">
    <location>
        <begin position="40"/>
        <end position="61"/>
    </location>
</feature>
<organism evidence="11 12">
    <name type="scientific">Litorilinea aerophila</name>
    <dbReference type="NCBI Taxonomy" id="1204385"/>
    <lineage>
        <taxon>Bacteria</taxon>
        <taxon>Bacillati</taxon>
        <taxon>Chloroflexota</taxon>
        <taxon>Caldilineae</taxon>
        <taxon>Caldilineales</taxon>
        <taxon>Caldilineaceae</taxon>
        <taxon>Litorilinea</taxon>
    </lineage>
</organism>
<evidence type="ECO:0000256" key="3">
    <source>
        <dbReference type="ARBA" id="ARBA00006464"/>
    </source>
</evidence>
<dbReference type="Pfam" id="PF02397">
    <property type="entry name" value="Bac_transf"/>
    <property type="match status" value="1"/>
</dbReference>
<comment type="caution">
    <text evidence="11">The sequence shown here is derived from an EMBL/GenBank/DDBJ whole genome shotgun (WGS) entry which is preliminary data.</text>
</comment>
<evidence type="ECO:0000256" key="8">
    <source>
        <dbReference type="ARBA" id="ARBA00023136"/>
    </source>
</evidence>
<evidence type="ECO:0000313" key="12">
    <source>
        <dbReference type="Proteomes" id="UP000317371"/>
    </source>
</evidence>
<reference evidence="11 12" key="1">
    <citation type="submission" date="2019-06" db="EMBL/GenBank/DDBJ databases">
        <title>Genome sequence of Litorilinea aerophila BAA-2444.</title>
        <authorList>
            <person name="Maclea K.S."/>
            <person name="Maurais E.G."/>
            <person name="Iannazzi L.C."/>
        </authorList>
    </citation>
    <scope>NUCLEOTIDE SEQUENCE [LARGE SCALE GENOMIC DNA]</scope>
    <source>
        <strain evidence="11 12">ATCC BAA-2444</strain>
    </source>
</reference>
<dbReference type="Gene3D" id="3.40.50.720">
    <property type="entry name" value="NAD(P)-binding Rossmann-like Domain"/>
    <property type="match status" value="1"/>
</dbReference>
<dbReference type="InterPro" id="IPR017475">
    <property type="entry name" value="EPS_sugar_tfrase"/>
</dbReference>
<evidence type="ECO:0000256" key="5">
    <source>
        <dbReference type="ARBA" id="ARBA00022679"/>
    </source>
</evidence>
<evidence type="ECO:0000259" key="10">
    <source>
        <dbReference type="Pfam" id="PF02397"/>
    </source>
</evidence>
<gene>
    <name evidence="11" type="ORF">FKZ61_11775</name>
</gene>
<dbReference type="GO" id="GO:0005886">
    <property type="term" value="C:plasma membrane"/>
    <property type="evidence" value="ECO:0007669"/>
    <property type="project" value="UniProtKB-SubCell"/>
</dbReference>
<keyword evidence="8 9" id="KW-0472">Membrane</keyword>
<dbReference type="Proteomes" id="UP000317371">
    <property type="component" value="Unassembled WGS sequence"/>
</dbReference>
<proteinExistence type="inferred from homology"/>
<keyword evidence="7 9" id="KW-1133">Transmembrane helix</keyword>
<keyword evidence="12" id="KW-1185">Reference proteome</keyword>
<dbReference type="InParanoid" id="A0A540VFV7"/>
<name>A0A540VFV7_9CHLR</name>
<evidence type="ECO:0000256" key="2">
    <source>
        <dbReference type="ARBA" id="ARBA00004236"/>
    </source>
</evidence>
<keyword evidence="6 9" id="KW-0812">Transmembrane</keyword>
<feature type="domain" description="Bacterial sugar transferase" evidence="10">
    <location>
        <begin position="275"/>
        <end position="463"/>
    </location>
</feature>
<dbReference type="GO" id="GO:0016780">
    <property type="term" value="F:phosphotransferase activity, for other substituted phosphate groups"/>
    <property type="evidence" value="ECO:0007669"/>
    <property type="project" value="TreeGrafter"/>
</dbReference>
<comment type="similarity">
    <text evidence="3">Belongs to the bacterial sugar transferase family.</text>
</comment>
<feature type="transmembrane region" description="Helical" evidence="9">
    <location>
        <begin position="105"/>
        <end position="122"/>
    </location>
</feature>
<sequence>MALLVGDGAMLLLAFALAYWLRFQVGITVSPEVTPVPQHYIRLVLILIPLWLPLFSLLRLYDFHYLLGGTAEYAQAFNATTSGMMIVILASFVDPSFRISRAWLLMSWLLSTGLICGNRFLLRRLAYAQWRRSRFLTPTLIVGTNQEAMALAAKLRESVNTGLAVLGFVSTDGDDEGSMRLSALDGLPVLGNMNALPRLIQNHHVGEIVVASTALSRDQLTEVFRCVTAMPQVEIRLSSGLYEILTTGMRVTRKGDVPLMSLNRLRLDPLESFLKAALDYTLIFFSLPVLVPLFAVVAVLIKLDSPGPVFYRRRVLGVGGKEFDAFKFRTMAVNGDEILARYPQLQAELQATHKLKYDPRVTRMGRWLRRTSLDELPQLINVLLGQMSLVGPRMISPEEADEYGRLKLNLLTVKPGLTGLWQVSGRSDLSYEERVRLDMQYIRNYSIWLDLQILFVQTIPVVLQGRGAY</sequence>
<evidence type="ECO:0000313" key="11">
    <source>
        <dbReference type="EMBL" id="TQE95572.1"/>
    </source>
</evidence>
<dbReference type="EMBL" id="VIGC01000013">
    <property type="protein sequence ID" value="TQE95572.1"/>
    <property type="molecule type" value="Genomic_DNA"/>
</dbReference>
<dbReference type="InterPro" id="IPR003362">
    <property type="entry name" value="Bact_transf"/>
</dbReference>
<dbReference type="AlphaFoldDB" id="A0A540VFV7"/>
<evidence type="ECO:0000256" key="1">
    <source>
        <dbReference type="ARBA" id="ARBA00004141"/>
    </source>
</evidence>
<evidence type="ECO:0000256" key="4">
    <source>
        <dbReference type="ARBA" id="ARBA00022475"/>
    </source>
</evidence>
<comment type="subcellular location">
    <subcellularLocation>
        <location evidence="2">Cell membrane</location>
    </subcellularLocation>
    <subcellularLocation>
        <location evidence="1">Membrane</location>
        <topology evidence="1">Multi-pass membrane protein</topology>
    </subcellularLocation>
</comment>
<evidence type="ECO:0000256" key="6">
    <source>
        <dbReference type="ARBA" id="ARBA00022692"/>
    </source>
</evidence>
<keyword evidence="4" id="KW-1003">Cell membrane</keyword>
<protein>
    <submittedName>
        <fullName evidence="11">Sugar transferase</fullName>
    </submittedName>
</protein>
<evidence type="ECO:0000256" key="7">
    <source>
        <dbReference type="ARBA" id="ARBA00022989"/>
    </source>
</evidence>
<evidence type="ECO:0000256" key="9">
    <source>
        <dbReference type="SAM" id="Phobius"/>
    </source>
</evidence>
<dbReference type="OrthoDB" id="9795351at2"/>
<dbReference type="Pfam" id="PF13727">
    <property type="entry name" value="CoA_binding_3"/>
    <property type="match status" value="1"/>
</dbReference>
<dbReference type="NCBIfam" id="TIGR03025">
    <property type="entry name" value="EPS_sugtrans"/>
    <property type="match status" value="1"/>
</dbReference>